<dbReference type="InterPro" id="IPR042099">
    <property type="entry name" value="ANL_N_sf"/>
</dbReference>
<gene>
    <name evidence="2" type="ORF">ACFO60_20625</name>
</gene>
<dbReference type="EMBL" id="JBHSFP010000014">
    <property type="protein sequence ID" value="MFC4533184.1"/>
    <property type="molecule type" value="Genomic_DNA"/>
</dbReference>
<evidence type="ECO:0000313" key="3">
    <source>
        <dbReference type="Proteomes" id="UP001596004"/>
    </source>
</evidence>
<sequence length="408" mass="45268">MIDPSPLPTAPPTPDAPDYLDDLSAPDDLGGPGVPEGPDAPGGRRFAAGQARMDEMTARWLQTDLDAWTRHVVRRHFDPGTGTPFWLKRAAGLPFDPRDITRYEELRAFGPFPLPLLRDLDPEDLVPMAVPRPLVGRVWESGGTTGDPCRVFYTPRMITHRGVWRRWSFVTEGFLPGRSWIQATPTGPHLIGNGWWELSELYGSRVHGIDLDPRWIKRLLREGRLEEAERYTGHVVDQIATVLRTQRVDHLSTTPALFQALVRREPELVAALGGVRLSGTQITAAMWRSFRAALAGGTGEGIVGLSYGNTFGNAASLPAERDGAVLPYVPNYPHVTMSVVDKQDWRRTPAYGGLGQVMLTVLHEDLFLPNVLERDQALRYDTGGRWPVDGVANVRPLQVSRQAPEGIY</sequence>
<protein>
    <recommendedName>
        <fullName evidence="4">Arylcarboxylate reductase</fullName>
    </recommendedName>
</protein>
<organism evidence="2 3">
    <name type="scientific">Sphaerisporangium dianthi</name>
    <dbReference type="NCBI Taxonomy" id="1436120"/>
    <lineage>
        <taxon>Bacteria</taxon>
        <taxon>Bacillati</taxon>
        <taxon>Actinomycetota</taxon>
        <taxon>Actinomycetes</taxon>
        <taxon>Streptosporangiales</taxon>
        <taxon>Streptosporangiaceae</taxon>
        <taxon>Sphaerisporangium</taxon>
    </lineage>
</organism>
<keyword evidence="3" id="KW-1185">Reference proteome</keyword>
<evidence type="ECO:0000256" key="1">
    <source>
        <dbReference type="SAM" id="MobiDB-lite"/>
    </source>
</evidence>
<comment type="caution">
    <text evidence="2">The sequence shown here is derived from an EMBL/GenBank/DDBJ whole genome shotgun (WGS) entry which is preliminary data.</text>
</comment>
<proteinExistence type="predicted"/>
<dbReference type="RefSeq" id="WP_380842356.1">
    <property type="nucleotide sequence ID" value="NZ_JBHSFP010000014.1"/>
</dbReference>
<dbReference type="SUPFAM" id="SSF56801">
    <property type="entry name" value="Acetyl-CoA synthetase-like"/>
    <property type="match status" value="1"/>
</dbReference>
<feature type="compositionally biased region" description="Pro residues" evidence="1">
    <location>
        <begin position="1"/>
        <end position="15"/>
    </location>
</feature>
<dbReference type="Gene3D" id="3.40.50.12780">
    <property type="entry name" value="N-terminal domain of ligase-like"/>
    <property type="match status" value="1"/>
</dbReference>
<accession>A0ABV9CIZ5</accession>
<dbReference type="Proteomes" id="UP001596004">
    <property type="component" value="Unassembled WGS sequence"/>
</dbReference>
<name>A0ABV9CIZ5_9ACTN</name>
<feature type="region of interest" description="Disordered" evidence="1">
    <location>
        <begin position="1"/>
        <end position="46"/>
    </location>
</feature>
<evidence type="ECO:0008006" key="4">
    <source>
        <dbReference type="Google" id="ProtNLM"/>
    </source>
</evidence>
<evidence type="ECO:0000313" key="2">
    <source>
        <dbReference type="EMBL" id="MFC4533184.1"/>
    </source>
</evidence>
<reference evidence="3" key="1">
    <citation type="journal article" date="2019" name="Int. J. Syst. Evol. Microbiol.">
        <title>The Global Catalogue of Microorganisms (GCM) 10K type strain sequencing project: providing services to taxonomists for standard genome sequencing and annotation.</title>
        <authorList>
            <consortium name="The Broad Institute Genomics Platform"/>
            <consortium name="The Broad Institute Genome Sequencing Center for Infectious Disease"/>
            <person name="Wu L."/>
            <person name="Ma J."/>
        </authorList>
    </citation>
    <scope>NUCLEOTIDE SEQUENCE [LARGE SCALE GENOMIC DNA]</scope>
    <source>
        <strain evidence="3">CGMCC 4.7132</strain>
    </source>
</reference>